<name>A0A8D9B116_9HEMI</name>
<reference evidence="1" key="1">
    <citation type="submission" date="2021-05" db="EMBL/GenBank/DDBJ databases">
        <authorList>
            <person name="Alioto T."/>
            <person name="Alioto T."/>
            <person name="Gomez Garrido J."/>
        </authorList>
    </citation>
    <scope>NUCLEOTIDE SEQUENCE</scope>
</reference>
<accession>A0A8D9B116</accession>
<organism evidence="1">
    <name type="scientific">Cacopsylla melanoneura</name>
    <dbReference type="NCBI Taxonomy" id="428564"/>
    <lineage>
        <taxon>Eukaryota</taxon>
        <taxon>Metazoa</taxon>
        <taxon>Ecdysozoa</taxon>
        <taxon>Arthropoda</taxon>
        <taxon>Hexapoda</taxon>
        <taxon>Insecta</taxon>
        <taxon>Pterygota</taxon>
        <taxon>Neoptera</taxon>
        <taxon>Paraneoptera</taxon>
        <taxon>Hemiptera</taxon>
        <taxon>Sternorrhyncha</taxon>
        <taxon>Psylloidea</taxon>
        <taxon>Psyllidae</taxon>
        <taxon>Psyllinae</taxon>
        <taxon>Cacopsylla</taxon>
    </lineage>
</organism>
<protein>
    <submittedName>
        <fullName evidence="1">Uncharacterized protein</fullName>
    </submittedName>
</protein>
<sequence>MLGHIQVLTHMLPQINCSELRNRISMMIMSELGHVFSDLEQCLSYFQTRQILSTIYYLLKTLEKIGEPGYYLDDEIVKYTAQYLCQSSKCIYENEVKNIPEIDSIITDANLYETNELVHKCFALIEMNRDHLIRNRTYTTDGLGYALRYSSYLEASKDLIQTLNYTGLITQNRMYPQQEQIEFKSNLSQSTIWNKIDSPVRLANLTQIPDKSQTFITLNRQFVDQFEPDTNLSTEIVVLKRNLFWWYKPGKLTGF</sequence>
<evidence type="ECO:0000313" key="1">
    <source>
        <dbReference type="EMBL" id="CAG6776554.1"/>
    </source>
</evidence>
<dbReference type="AlphaFoldDB" id="A0A8D9B116"/>
<dbReference type="EMBL" id="HBUF01602554">
    <property type="protein sequence ID" value="CAG6776554.1"/>
    <property type="molecule type" value="Transcribed_RNA"/>
</dbReference>
<proteinExistence type="predicted"/>